<reference evidence="2" key="1">
    <citation type="submission" date="2017-03" db="EMBL/GenBank/DDBJ databases">
        <title>Phytopthora megakarya and P. palmivora, two closely related causual agents of cacao black pod achieved similar genome size and gene model numbers by different mechanisms.</title>
        <authorList>
            <person name="Ali S."/>
            <person name="Shao J."/>
            <person name="Larry D.J."/>
            <person name="Kronmiller B."/>
            <person name="Shen D."/>
            <person name="Strem M.D."/>
            <person name="Melnick R.L."/>
            <person name="Guiltinan M.J."/>
            <person name="Tyler B.M."/>
            <person name="Meinhardt L.W."/>
            <person name="Bailey B.A."/>
        </authorList>
    </citation>
    <scope>NUCLEOTIDE SEQUENCE [LARGE SCALE GENOMIC DNA]</scope>
    <source>
        <strain evidence="2">zdho120</strain>
    </source>
</reference>
<dbReference type="Proteomes" id="UP000198211">
    <property type="component" value="Unassembled WGS sequence"/>
</dbReference>
<proteinExistence type="predicted"/>
<keyword evidence="2" id="KW-1185">Reference proteome</keyword>
<dbReference type="EMBL" id="NBNE01000798">
    <property type="protein sequence ID" value="OWZ17177.1"/>
    <property type="molecule type" value="Genomic_DNA"/>
</dbReference>
<comment type="caution">
    <text evidence="1">The sequence shown here is derived from an EMBL/GenBank/DDBJ whole genome shotgun (WGS) entry which is preliminary data.</text>
</comment>
<dbReference type="OrthoDB" id="446734at2759"/>
<name>A0A225WJJ5_9STRA</name>
<evidence type="ECO:0000313" key="2">
    <source>
        <dbReference type="Proteomes" id="UP000198211"/>
    </source>
</evidence>
<accession>A0A225WJJ5</accession>
<protein>
    <submittedName>
        <fullName evidence="1">Uncharacterized protein</fullName>
    </submittedName>
</protein>
<dbReference type="AlphaFoldDB" id="A0A225WJJ5"/>
<gene>
    <name evidence="1" type="ORF">PHMEG_0008918</name>
</gene>
<organism evidence="1 2">
    <name type="scientific">Phytophthora megakarya</name>
    <dbReference type="NCBI Taxonomy" id="4795"/>
    <lineage>
        <taxon>Eukaryota</taxon>
        <taxon>Sar</taxon>
        <taxon>Stramenopiles</taxon>
        <taxon>Oomycota</taxon>
        <taxon>Peronosporomycetes</taxon>
        <taxon>Peronosporales</taxon>
        <taxon>Peronosporaceae</taxon>
        <taxon>Phytophthora</taxon>
    </lineage>
</organism>
<evidence type="ECO:0000313" key="1">
    <source>
        <dbReference type="EMBL" id="OWZ17177.1"/>
    </source>
</evidence>
<sequence length="82" mass="9008">MRAVATQFKIKGVDPAEEVPTIHDLSYPKNGSVNVAFVTNSVPNAHYKSVIVIARRIEWLANVGHTGNIPILKSDVNSAFRH</sequence>